<protein>
    <submittedName>
        <fullName evidence="1">Uncharacterized protein</fullName>
    </submittedName>
</protein>
<sequence length="243" mass="26419">YSSSGTGASDDPYIIDNLNIDTTDSLAVQFYYVTSYYVLRDSNIKGSTYGVYVDGGNSGGATIINCTLEGTFAVGGANAHYMTIYNNTLKVTDGAGFTRGTNFTKNVMYSTGYGFMSIYEYDFIVKDNVFYGNNSEFAIGSVTNSIIENNILHNGGFNVEINSISDLLNNSFENNLVNGRPFGLLVNLTDTIVTGNQYGQIYIANSTNTEIEGYSFDNLYVGLQVFNSTNISINNVNITGRNG</sequence>
<gene>
    <name evidence="1" type="ORF">S03H2_60220</name>
</gene>
<feature type="non-terminal residue" evidence="1">
    <location>
        <position position="1"/>
    </location>
</feature>
<dbReference type="Gene3D" id="2.160.20.10">
    <property type="entry name" value="Single-stranded right-handed beta-helix, Pectin lyase-like"/>
    <property type="match status" value="1"/>
</dbReference>
<feature type="non-terminal residue" evidence="1">
    <location>
        <position position="243"/>
    </location>
</feature>
<dbReference type="EMBL" id="BARU01038786">
    <property type="protein sequence ID" value="GAH88108.1"/>
    <property type="molecule type" value="Genomic_DNA"/>
</dbReference>
<dbReference type="InterPro" id="IPR012334">
    <property type="entry name" value="Pectin_lyas_fold"/>
</dbReference>
<dbReference type="AlphaFoldDB" id="X1L1R4"/>
<name>X1L1R4_9ZZZZ</name>
<comment type="caution">
    <text evidence="1">The sequence shown here is derived from an EMBL/GenBank/DDBJ whole genome shotgun (WGS) entry which is preliminary data.</text>
</comment>
<dbReference type="InterPro" id="IPR011050">
    <property type="entry name" value="Pectin_lyase_fold/virulence"/>
</dbReference>
<proteinExistence type="predicted"/>
<organism evidence="1">
    <name type="scientific">marine sediment metagenome</name>
    <dbReference type="NCBI Taxonomy" id="412755"/>
    <lineage>
        <taxon>unclassified sequences</taxon>
        <taxon>metagenomes</taxon>
        <taxon>ecological metagenomes</taxon>
    </lineage>
</organism>
<reference evidence="1" key="1">
    <citation type="journal article" date="2014" name="Front. Microbiol.">
        <title>High frequency of phylogenetically diverse reductive dehalogenase-homologous genes in deep subseafloor sedimentary metagenomes.</title>
        <authorList>
            <person name="Kawai M."/>
            <person name="Futagami T."/>
            <person name="Toyoda A."/>
            <person name="Takaki Y."/>
            <person name="Nishi S."/>
            <person name="Hori S."/>
            <person name="Arai W."/>
            <person name="Tsubouchi T."/>
            <person name="Morono Y."/>
            <person name="Uchiyama I."/>
            <person name="Ito T."/>
            <person name="Fujiyama A."/>
            <person name="Inagaki F."/>
            <person name="Takami H."/>
        </authorList>
    </citation>
    <scope>NUCLEOTIDE SEQUENCE</scope>
    <source>
        <strain evidence="1">Expedition CK06-06</strain>
    </source>
</reference>
<dbReference type="SUPFAM" id="SSF51126">
    <property type="entry name" value="Pectin lyase-like"/>
    <property type="match status" value="1"/>
</dbReference>
<evidence type="ECO:0000313" key="1">
    <source>
        <dbReference type="EMBL" id="GAH88108.1"/>
    </source>
</evidence>
<accession>X1L1R4</accession>